<name>A0A645GNF5_9ZZZZ</name>
<evidence type="ECO:0000256" key="1">
    <source>
        <dbReference type="SAM" id="MobiDB-lite"/>
    </source>
</evidence>
<organism evidence="2">
    <name type="scientific">bioreactor metagenome</name>
    <dbReference type="NCBI Taxonomy" id="1076179"/>
    <lineage>
        <taxon>unclassified sequences</taxon>
        <taxon>metagenomes</taxon>
        <taxon>ecological metagenomes</taxon>
    </lineage>
</organism>
<dbReference type="EMBL" id="VSSQ01077696">
    <property type="protein sequence ID" value="MPN27710.1"/>
    <property type="molecule type" value="Genomic_DNA"/>
</dbReference>
<comment type="caution">
    <text evidence="2">The sequence shown here is derived from an EMBL/GenBank/DDBJ whole genome shotgun (WGS) entry which is preliminary data.</text>
</comment>
<proteinExistence type="predicted"/>
<feature type="region of interest" description="Disordered" evidence="1">
    <location>
        <begin position="1"/>
        <end position="43"/>
    </location>
</feature>
<gene>
    <name evidence="2" type="ORF">SDC9_175144</name>
</gene>
<sequence>MQKDDENIGAEDYPQAGHVQALGDSPEDRHGESEGGGGECQGHVYQGVHVPLAGEVLPDHQPCHRYPHDYVDDRDYECDAE</sequence>
<evidence type="ECO:0000313" key="2">
    <source>
        <dbReference type="EMBL" id="MPN27710.1"/>
    </source>
</evidence>
<reference evidence="2" key="1">
    <citation type="submission" date="2019-08" db="EMBL/GenBank/DDBJ databases">
        <authorList>
            <person name="Kucharzyk K."/>
            <person name="Murdoch R.W."/>
            <person name="Higgins S."/>
            <person name="Loffler F."/>
        </authorList>
    </citation>
    <scope>NUCLEOTIDE SEQUENCE</scope>
</reference>
<feature type="region of interest" description="Disordered" evidence="1">
    <location>
        <begin position="58"/>
        <end position="81"/>
    </location>
</feature>
<accession>A0A645GNF5</accession>
<protein>
    <submittedName>
        <fullName evidence="2">Uncharacterized protein</fullName>
    </submittedName>
</protein>
<feature type="compositionally biased region" description="Basic and acidic residues" evidence="1">
    <location>
        <begin position="58"/>
        <end position="73"/>
    </location>
</feature>
<dbReference type="AlphaFoldDB" id="A0A645GNF5"/>